<evidence type="ECO:0000256" key="2">
    <source>
        <dbReference type="PROSITE-ProRule" id="PRU00504"/>
    </source>
</evidence>
<evidence type="ECO:0000256" key="1">
    <source>
        <dbReference type="ARBA" id="ARBA00022737"/>
    </source>
</evidence>
<feature type="repeat" description="NHL" evidence="2">
    <location>
        <begin position="141"/>
        <end position="175"/>
    </location>
</feature>
<dbReference type="EMBL" id="CAJNOR010002040">
    <property type="protein sequence ID" value="CAF1238667.1"/>
    <property type="molecule type" value="Genomic_DNA"/>
</dbReference>
<dbReference type="Pfam" id="PF01436">
    <property type="entry name" value="NHL"/>
    <property type="match status" value="2"/>
</dbReference>
<dbReference type="InterPro" id="IPR011042">
    <property type="entry name" value="6-blade_b-propeller_TolB-like"/>
</dbReference>
<keyword evidence="4" id="KW-1185">Reference proteome</keyword>
<proteinExistence type="predicted"/>
<dbReference type="Gene3D" id="2.120.10.30">
    <property type="entry name" value="TolB, C-terminal domain"/>
    <property type="match status" value="1"/>
</dbReference>
<evidence type="ECO:0000313" key="3">
    <source>
        <dbReference type="EMBL" id="CAF1238667.1"/>
    </source>
</evidence>
<dbReference type="CDD" id="cd05819">
    <property type="entry name" value="NHL"/>
    <property type="match status" value="1"/>
</dbReference>
<accession>A0A814Z4B4</accession>
<dbReference type="PANTHER" id="PTHR24104:SF25">
    <property type="entry name" value="PROTEIN LIN-41"/>
    <property type="match status" value="1"/>
</dbReference>
<gene>
    <name evidence="3" type="ORF">XAT740_LOCUS25618</name>
</gene>
<dbReference type="PROSITE" id="PS51125">
    <property type="entry name" value="NHL"/>
    <property type="match status" value="1"/>
</dbReference>
<name>A0A814Z4B4_ADIRI</name>
<keyword evidence="1" id="KW-0677">Repeat</keyword>
<dbReference type="PANTHER" id="PTHR24104">
    <property type="entry name" value="E3 UBIQUITIN-PROTEIN LIGASE NHLRC1-RELATED"/>
    <property type="match status" value="1"/>
</dbReference>
<dbReference type="Proteomes" id="UP000663828">
    <property type="component" value="Unassembled WGS sequence"/>
</dbReference>
<evidence type="ECO:0000313" key="4">
    <source>
        <dbReference type="Proteomes" id="UP000663828"/>
    </source>
</evidence>
<dbReference type="AlphaFoldDB" id="A0A814Z4B4"/>
<dbReference type="GO" id="GO:0008270">
    <property type="term" value="F:zinc ion binding"/>
    <property type="evidence" value="ECO:0007669"/>
    <property type="project" value="UniProtKB-KW"/>
</dbReference>
<reference evidence="3" key="1">
    <citation type="submission" date="2021-02" db="EMBL/GenBank/DDBJ databases">
        <authorList>
            <person name="Nowell W R."/>
        </authorList>
    </citation>
    <scope>NUCLEOTIDE SEQUENCE</scope>
</reference>
<dbReference type="InterPro" id="IPR050952">
    <property type="entry name" value="TRIM-NHL_E3_ligases"/>
</dbReference>
<sequence>MDKFGFVYVSDREKDEVRRWKIGEKGEGTLVAGGNGKGDQLNQFNCPHFLFVDDEQSLHVSDLWNCRVMKWRKDAQEGIVVAGGKNGRGKNLNQLNCPEGTIVDHDGRIYVADFANHRIMRWCEGDEEGEMIVGGSGKVNEPNQLSCPRGLSFDGEGNLYVVDYENHRIQRFDFII</sequence>
<dbReference type="SUPFAM" id="SSF63829">
    <property type="entry name" value="Calcium-dependent phosphotriesterase"/>
    <property type="match status" value="1"/>
</dbReference>
<protein>
    <submittedName>
        <fullName evidence="3">Uncharacterized protein</fullName>
    </submittedName>
</protein>
<dbReference type="Gene3D" id="2.40.10.500">
    <property type="match status" value="1"/>
</dbReference>
<comment type="caution">
    <text evidence="3">The sequence shown here is derived from an EMBL/GenBank/DDBJ whole genome shotgun (WGS) entry which is preliminary data.</text>
</comment>
<organism evidence="3 4">
    <name type="scientific">Adineta ricciae</name>
    <name type="common">Rotifer</name>
    <dbReference type="NCBI Taxonomy" id="249248"/>
    <lineage>
        <taxon>Eukaryota</taxon>
        <taxon>Metazoa</taxon>
        <taxon>Spiralia</taxon>
        <taxon>Gnathifera</taxon>
        <taxon>Rotifera</taxon>
        <taxon>Eurotatoria</taxon>
        <taxon>Bdelloidea</taxon>
        <taxon>Adinetida</taxon>
        <taxon>Adinetidae</taxon>
        <taxon>Adineta</taxon>
    </lineage>
</organism>
<dbReference type="InterPro" id="IPR001258">
    <property type="entry name" value="NHL_repeat"/>
</dbReference>